<feature type="compositionally biased region" description="Polar residues" evidence="1">
    <location>
        <begin position="429"/>
        <end position="438"/>
    </location>
</feature>
<feature type="domain" description="JmjC" evidence="2">
    <location>
        <begin position="287"/>
        <end position="447"/>
    </location>
</feature>
<dbReference type="Pfam" id="PF13621">
    <property type="entry name" value="Cupin_8"/>
    <property type="match status" value="1"/>
</dbReference>
<evidence type="ECO:0000256" key="1">
    <source>
        <dbReference type="SAM" id="MobiDB-lite"/>
    </source>
</evidence>
<accession>A0A7S3JRJ1</accession>
<dbReference type="InterPro" id="IPR003347">
    <property type="entry name" value="JmjC_dom"/>
</dbReference>
<dbReference type="SMART" id="SM00558">
    <property type="entry name" value="JmjC"/>
    <property type="match status" value="1"/>
</dbReference>
<name>A0A7S3JRJ1_9STRA</name>
<dbReference type="InterPro" id="IPR041667">
    <property type="entry name" value="Cupin_8"/>
</dbReference>
<dbReference type="SUPFAM" id="SSF51197">
    <property type="entry name" value="Clavaminate synthase-like"/>
    <property type="match status" value="1"/>
</dbReference>
<dbReference type="PANTHER" id="PTHR12461:SF98">
    <property type="entry name" value="CUPIN-LIKE DOMAIN-CONTAINING PROTEIN"/>
    <property type="match status" value="1"/>
</dbReference>
<evidence type="ECO:0000259" key="2">
    <source>
        <dbReference type="PROSITE" id="PS51184"/>
    </source>
</evidence>
<sequence length="477" mass="54519">MQGSSPRASGSASGEKKSCVVSLVGGGNMIKMILFGMGLLGLGAWFGIMMNVSGKVENGGLLRPPVRSKRLPDDDLEAIAAARALDEEIHDPSRIRWSDWSANGKFLKPETKALEFYVEGYPQTQPLNEILKAWNPDNVTIPIPFRETLQIFNYSNLKERALAEEYRNAEVPFKLYDIPNIEQVRKKWNDAYLVDVMDHRRGTQFKIERSKNNHFMYWQHKQNMPAKYKDWIPPTEIITGVHFAQWLDWAHTADAEQIESEATHHYLMLGTMPLTQLHASHSSFRPRENNKYRHFVNNDLSIFTPDTENFFITNIAANKGIQCRFGMRGVIAEAHYDGGRNMVAMLKGAKRYILSPPTSCSNLKIIPDRRHPSFRHSTTDWSHQNQADTQLNQAHAIDTVLREGEILYIPSYWIHYIVSLRYSIQCNTRSGSPPNGQGEQDVRDCVGEENVPARNAEKNKNIPLRRRRSRRGGDLTE</sequence>
<feature type="region of interest" description="Disordered" evidence="1">
    <location>
        <begin position="429"/>
        <end position="477"/>
    </location>
</feature>
<proteinExistence type="predicted"/>
<dbReference type="AlphaFoldDB" id="A0A7S3JRJ1"/>
<dbReference type="InterPro" id="IPR014710">
    <property type="entry name" value="RmlC-like_jellyroll"/>
</dbReference>
<dbReference type="EMBL" id="HBIJ01004742">
    <property type="protein sequence ID" value="CAE0362581.1"/>
    <property type="molecule type" value="Transcribed_RNA"/>
</dbReference>
<gene>
    <name evidence="3" type="ORF">ALAG00032_LOCUS3322</name>
</gene>
<organism evidence="3">
    <name type="scientific">Aureoumbra lagunensis</name>
    <dbReference type="NCBI Taxonomy" id="44058"/>
    <lineage>
        <taxon>Eukaryota</taxon>
        <taxon>Sar</taxon>
        <taxon>Stramenopiles</taxon>
        <taxon>Ochrophyta</taxon>
        <taxon>Pelagophyceae</taxon>
        <taxon>Pelagomonadales</taxon>
        <taxon>Aureoumbra</taxon>
    </lineage>
</organism>
<protein>
    <recommendedName>
        <fullName evidence="2">JmjC domain-containing protein</fullName>
    </recommendedName>
</protein>
<evidence type="ECO:0000313" key="3">
    <source>
        <dbReference type="EMBL" id="CAE0362581.1"/>
    </source>
</evidence>
<reference evidence="3" key="1">
    <citation type="submission" date="2021-01" db="EMBL/GenBank/DDBJ databases">
        <authorList>
            <person name="Corre E."/>
            <person name="Pelletier E."/>
            <person name="Niang G."/>
            <person name="Scheremetjew M."/>
            <person name="Finn R."/>
            <person name="Kale V."/>
            <person name="Holt S."/>
            <person name="Cochrane G."/>
            <person name="Meng A."/>
            <person name="Brown T."/>
            <person name="Cohen L."/>
        </authorList>
    </citation>
    <scope>NUCLEOTIDE SEQUENCE</scope>
    <source>
        <strain evidence="3">CCMP1510</strain>
    </source>
</reference>
<dbReference type="PROSITE" id="PS51184">
    <property type="entry name" value="JMJC"/>
    <property type="match status" value="1"/>
</dbReference>
<dbReference type="Gene3D" id="2.60.120.10">
    <property type="entry name" value="Jelly Rolls"/>
    <property type="match status" value="1"/>
</dbReference>
<dbReference type="PANTHER" id="PTHR12461">
    <property type="entry name" value="HYPOXIA-INDUCIBLE FACTOR 1 ALPHA INHIBITOR-RELATED"/>
    <property type="match status" value="1"/>
</dbReference>